<protein>
    <recommendedName>
        <fullName evidence="1">Peptidase M28 domain-containing protein</fullName>
    </recommendedName>
</protein>
<sequence length="311" mass="32455">MPLRLTRRDTIAGALACLAPRVGRTEGDRIAELVAQVSPERLRATVVALAGFPTRYTLHPDFPQVTAHVAQGFREIGVAPGGLALLPFTMEGGLLRHNVVAGSPADPRGVIVVGAHMDSLSETPMRLAPGANDNATGVAAMIEAHRILAGAALPCGLVSVAFAGEEQGYRGSAALAAMARSKGWRVRLMLNLDMLGHSHPGPDAPFWIEADEGNARPENDAAAQAAGDVAARMAAAHTRLTIARSDIWGSDYMPFEAAGFPAIGFYDGAAVEGAPGYHSTADTVDRIDFDRLTEATRLTVATVAAVAHQAG</sequence>
<evidence type="ECO:0000259" key="1">
    <source>
        <dbReference type="Pfam" id="PF04389"/>
    </source>
</evidence>
<keyword evidence="3" id="KW-1185">Reference proteome</keyword>
<feature type="domain" description="Peptidase M28" evidence="1">
    <location>
        <begin position="98"/>
        <end position="301"/>
    </location>
</feature>
<evidence type="ECO:0000313" key="2">
    <source>
        <dbReference type="EMBL" id="BDW86303.1"/>
    </source>
</evidence>
<gene>
    <name evidence="2" type="ORF">MACH21_24800</name>
</gene>
<dbReference type="PANTHER" id="PTHR12147">
    <property type="entry name" value="METALLOPEPTIDASE M28 FAMILY MEMBER"/>
    <property type="match status" value="1"/>
</dbReference>
<dbReference type="Pfam" id="PF04389">
    <property type="entry name" value="Peptidase_M28"/>
    <property type="match status" value="1"/>
</dbReference>
<dbReference type="PANTHER" id="PTHR12147:SF26">
    <property type="entry name" value="PEPTIDASE M28 DOMAIN-CONTAINING PROTEIN"/>
    <property type="match status" value="1"/>
</dbReference>
<dbReference type="GO" id="GO:0008235">
    <property type="term" value="F:metalloexopeptidase activity"/>
    <property type="evidence" value="ECO:0007669"/>
    <property type="project" value="InterPro"/>
</dbReference>
<dbReference type="EMBL" id="AP027266">
    <property type="protein sequence ID" value="BDW86303.1"/>
    <property type="molecule type" value="Genomic_DNA"/>
</dbReference>
<dbReference type="AlphaFoldDB" id="A0AA48HDI7"/>
<dbReference type="InterPro" id="IPR007484">
    <property type="entry name" value="Peptidase_M28"/>
</dbReference>
<dbReference type="InterPro" id="IPR045175">
    <property type="entry name" value="M28_fam"/>
</dbReference>
<dbReference type="GO" id="GO:0006508">
    <property type="term" value="P:proteolysis"/>
    <property type="evidence" value="ECO:0007669"/>
    <property type="project" value="InterPro"/>
</dbReference>
<reference evidence="2 3" key="1">
    <citation type="submission" date="2023-01" db="EMBL/GenBank/DDBJ databases">
        <title>Complete genome sequence of Roseicyclus marinus strain Dej080120_10.</title>
        <authorList>
            <person name="Ueki S."/>
            <person name="Maruyama F."/>
        </authorList>
    </citation>
    <scope>NUCLEOTIDE SEQUENCE [LARGE SCALE GENOMIC DNA]</scope>
    <source>
        <strain evidence="2 3">Dej080120_10</strain>
    </source>
</reference>
<dbReference type="KEGG" id="rmai:MACH21_24800"/>
<dbReference type="Proteomes" id="UP001337723">
    <property type="component" value="Chromosome"/>
</dbReference>
<proteinExistence type="predicted"/>
<evidence type="ECO:0000313" key="3">
    <source>
        <dbReference type="Proteomes" id="UP001337723"/>
    </source>
</evidence>
<dbReference type="Gene3D" id="3.40.630.10">
    <property type="entry name" value="Zn peptidases"/>
    <property type="match status" value="1"/>
</dbReference>
<organism evidence="2 3">
    <name type="scientific">Roseicyclus marinus</name>
    <dbReference type="NCBI Taxonomy" id="2161673"/>
    <lineage>
        <taxon>Bacteria</taxon>
        <taxon>Pseudomonadati</taxon>
        <taxon>Pseudomonadota</taxon>
        <taxon>Alphaproteobacteria</taxon>
        <taxon>Rhodobacterales</taxon>
        <taxon>Roseobacteraceae</taxon>
        <taxon>Roseicyclus</taxon>
    </lineage>
</organism>
<dbReference type="RefSeq" id="WP_338272233.1">
    <property type="nucleotide sequence ID" value="NZ_AP027266.1"/>
</dbReference>
<accession>A0AA48HDI7</accession>
<name>A0AA48HDI7_9RHOB</name>
<dbReference type="SUPFAM" id="SSF53187">
    <property type="entry name" value="Zn-dependent exopeptidases"/>
    <property type="match status" value="1"/>
</dbReference>